<reference evidence="5 6" key="1">
    <citation type="journal article" date="2010" name="Science">
        <title>Genomic comparison of the ants Camponotus floridanus and Harpegnathos saltator.</title>
        <authorList>
            <person name="Bonasio R."/>
            <person name="Zhang G."/>
            <person name="Ye C."/>
            <person name="Mutti N.S."/>
            <person name="Fang X."/>
            <person name="Qin N."/>
            <person name="Donahue G."/>
            <person name="Yang P."/>
            <person name="Li Q."/>
            <person name="Li C."/>
            <person name="Zhang P."/>
            <person name="Huang Z."/>
            <person name="Berger S.L."/>
            <person name="Reinberg D."/>
            <person name="Wang J."/>
            <person name="Liebig J."/>
        </authorList>
    </citation>
    <scope>NUCLEOTIDE SEQUENCE [LARGE SCALE GENOMIC DNA]</scope>
    <source>
        <strain evidence="5 6">R22 G/1</strain>
    </source>
</reference>
<evidence type="ECO:0000313" key="5">
    <source>
        <dbReference type="EMBL" id="EFN81212.1"/>
    </source>
</evidence>
<evidence type="ECO:0000256" key="2">
    <source>
        <dbReference type="PROSITE-ProRule" id="PRU00108"/>
    </source>
</evidence>
<dbReference type="PROSITE" id="PS50071">
    <property type="entry name" value="HOMEOBOX_2"/>
    <property type="match status" value="1"/>
</dbReference>
<dbReference type="Gene3D" id="1.10.10.60">
    <property type="entry name" value="Homeodomain-like"/>
    <property type="match status" value="1"/>
</dbReference>
<dbReference type="OrthoDB" id="6159439at2759"/>
<comment type="subcellular location">
    <subcellularLocation>
        <location evidence="1 2 3">Nucleus</location>
    </subcellularLocation>
</comment>
<evidence type="ECO:0000259" key="4">
    <source>
        <dbReference type="PROSITE" id="PS50071"/>
    </source>
</evidence>
<protein>
    <submittedName>
        <fullName evidence="5">Visual system homeobox 1</fullName>
    </submittedName>
</protein>
<evidence type="ECO:0000256" key="3">
    <source>
        <dbReference type="RuleBase" id="RU000682"/>
    </source>
</evidence>
<name>E2BSW4_HARSA</name>
<dbReference type="Pfam" id="PF00046">
    <property type="entry name" value="Homeodomain"/>
    <property type="match status" value="1"/>
</dbReference>
<dbReference type="Proteomes" id="UP000008237">
    <property type="component" value="Unassembled WGS sequence"/>
</dbReference>
<organism evidence="6">
    <name type="scientific">Harpegnathos saltator</name>
    <name type="common">Jerdon's jumping ant</name>
    <dbReference type="NCBI Taxonomy" id="610380"/>
    <lineage>
        <taxon>Eukaryota</taxon>
        <taxon>Metazoa</taxon>
        <taxon>Ecdysozoa</taxon>
        <taxon>Arthropoda</taxon>
        <taxon>Hexapoda</taxon>
        <taxon>Insecta</taxon>
        <taxon>Pterygota</taxon>
        <taxon>Neoptera</taxon>
        <taxon>Endopterygota</taxon>
        <taxon>Hymenoptera</taxon>
        <taxon>Apocrita</taxon>
        <taxon>Aculeata</taxon>
        <taxon>Formicoidea</taxon>
        <taxon>Formicidae</taxon>
        <taxon>Ponerinae</taxon>
        <taxon>Ponerini</taxon>
        <taxon>Harpegnathos</taxon>
    </lineage>
</organism>
<evidence type="ECO:0000313" key="6">
    <source>
        <dbReference type="Proteomes" id="UP000008237"/>
    </source>
</evidence>
<dbReference type="InterPro" id="IPR001356">
    <property type="entry name" value="HD"/>
</dbReference>
<dbReference type="PANTHER" id="PTHR46892">
    <property type="entry name" value="VISUAL SYSTEM HOMEOBOX 2"/>
    <property type="match status" value="1"/>
</dbReference>
<feature type="DNA-binding region" description="Homeobox" evidence="2">
    <location>
        <begin position="63"/>
        <end position="109"/>
    </location>
</feature>
<dbReference type="EMBL" id="GL450306">
    <property type="protein sequence ID" value="EFN81212.1"/>
    <property type="molecule type" value="Genomic_DNA"/>
</dbReference>
<dbReference type="GO" id="GO:1990837">
    <property type="term" value="F:sequence-specific double-stranded DNA binding"/>
    <property type="evidence" value="ECO:0007669"/>
    <property type="project" value="TreeGrafter"/>
</dbReference>
<feature type="domain" description="Homeobox" evidence="4">
    <location>
        <begin position="61"/>
        <end position="108"/>
    </location>
</feature>
<dbReference type="STRING" id="610380.E2BSW4"/>
<sequence length="164" mass="18627">MNKERLVYYRNNFCRGVAAAIPNSQRISSICFPVVTGVGHNIESGKDFTVDGLSGFSKKKKKKRRHRTIFTSQQLEELEAAFKEAHYPDVYAREMLSLRTDLPEDRIQKQPEKGVSANGITTSTRQFDSGYLSSSNALECYYLMKLTVSDRSTWCLGELLSYAH</sequence>
<dbReference type="GO" id="GO:0006357">
    <property type="term" value="P:regulation of transcription by RNA polymerase II"/>
    <property type="evidence" value="ECO:0007669"/>
    <property type="project" value="TreeGrafter"/>
</dbReference>
<gene>
    <name evidence="5" type="ORF">EAI_00922</name>
</gene>
<evidence type="ECO:0000256" key="1">
    <source>
        <dbReference type="ARBA" id="ARBA00004123"/>
    </source>
</evidence>
<keyword evidence="2 3" id="KW-0371">Homeobox</keyword>
<dbReference type="InterPro" id="IPR052294">
    <property type="entry name" value="VSX_homeobox_regulators"/>
</dbReference>
<dbReference type="InParanoid" id="E2BSW4"/>
<keyword evidence="6" id="KW-1185">Reference proteome</keyword>
<dbReference type="AlphaFoldDB" id="E2BSW4"/>
<dbReference type="GO" id="GO:0005634">
    <property type="term" value="C:nucleus"/>
    <property type="evidence" value="ECO:0007669"/>
    <property type="project" value="UniProtKB-SubCell"/>
</dbReference>
<keyword evidence="2 3" id="KW-0539">Nucleus</keyword>
<dbReference type="SUPFAM" id="SSF46689">
    <property type="entry name" value="Homeodomain-like"/>
    <property type="match status" value="1"/>
</dbReference>
<accession>E2BSW4</accession>
<dbReference type="CDD" id="cd00086">
    <property type="entry name" value="homeodomain"/>
    <property type="match status" value="1"/>
</dbReference>
<dbReference type="SMART" id="SM00389">
    <property type="entry name" value="HOX"/>
    <property type="match status" value="1"/>
</dbReference>
<proteinExistence type="predicted"/>
<dbReference type="PANTHER" id="PTHR46892:SF3">
    <property type="entry name" value="VISUAL SYSTEM HOMEOBOX 2"/>
    <property type="match status" value="1"/>
</dbReference>
<dbReference type="InterPro" id="IPR009057">
    <property type="entry name" value="Homeodomain-like_sf"/>
</dbReference>
<keyword evidence="2 3" id="KW-0238">DNA-binding</keyword>